<dbReference type="Proteomes" id="UP000050301">
    <property type="component" value="Unassembled WGS sequence"/>
</dbReference>
<dbReference type="InterPro" id="IPR013783">
    <property type="entry name" value="Ig-like_fold"/>
</dbReference>
<dbReference type="Pfam" id="PF00082">
    <property type="entry name" value="Peptidase_S8"/>
    <property type="match status" value="1"/>
</dbReference>
<dbReference type="InterPro" id="IPR000209">
    <property type="entry name" value="Peptidase_S8/S53_dom"/>
</dbReference>
<evidence type="ECO:0000259" key="3">
    <source>
        <dbReference type="PROSITE" id="PS51695"/>
    </source>
</evidence>
<proteinExistence type="inferred from homology"/>
<evidence type="ECO:0000256" key="2">
    <source>
        <dbReference type="SAM" id="Phobius"/>
    </source>
</evidence>
<feature type="transmembrane region" description="Helical" evidence="2">
    <location>
        <begin position="1048"/>
        <end position="1067"/>
    </location>
</feature>
<gene>
    <name evidence="4" type="ORF">AOG55_02095</name>
</gene>
<dbReference type="Gene3D" id="2.60.40.10">
    <property type="entry name" value="Immunoglobulins"/>
    <property type="match status" value="1"/>
</dbReference>
<dbReference type="AlphaFoldDB" id="A0A0N8VKH3"/>
<keyword evidence="5" id="KW-1185">Reference proteome</keyword>
<keyword evidence="2" id="KW-0812">Transmembrane</keyword>
<dbReference type="InParanoid" id="A0A0N8VKH3"/>
<organism evidence="4 5">
    <name type="scientific">Acidiplasma cupricumulans</name>
    <dbReference type="NCBI Taxonomy" id="312540"/>
    <lineage>
        <taxon>Archaea</taxon>
        <taxon>Methanobacteriati</taxon>
        <taxon>Thermoplasmatota</taxon>
        <taxon>Thermoplasmata</taxon>
        <taxon>Thermoplasmatales</taxon>
        <taxon>Ferroplasmaceae</taxon>
        <taxon>Acidiplasma</taxon>
    </lineage>
</organism>
<evidence type="ECO:0000256" key="1">
    <source>
        <dbReference type="PROSITE-ProRule" id="PRU01240"/>
    </source>
</evidence>
<comment type="caution">
    <text evidence="4">The sequence shown here is derived from an EMBL/GenBank/DDBJ whole genome shotgun (WGS) entry which is preliminary data.</text>
</comment>
<sequence>MLKKIVAGIFIFILILSFISYASSGLNENQITVEPVSSQTGQYMAYVPSYLHPVVNKILRYNNINYTYYGNILTATYNLYNYYNEKSIFSSLNNIGISSFKSNDSNGFVPYLIVNTSRFDGGAYTPYDIYNAYDIGYIENSGFRGQNTTITIVDAYGDPNIMYDVESFDNITDLPPVNLSIYTPVGPITSKNSGWAIETAVDVEWSHAIAPDAKINLVLAPNSNSTLVQAVAWAVGNLSENVISLSWGSAESSLNASELKVFNSIYMEAADKNITVVAASGDNGADDGTSAKTVNFPAADPYVLSVGGTSLYCHDGTYSQTAWSGSGGGYSSYFSTPYYQNATGYNSTQRGVPDVSMVANPNTGVLIVVSGTTYKIGGTSVGTPIWAGIIALMDQYNNRSLGLVNPLLYQIARTHFYSKDFTQITSGSNNGYSAHSGWNPVDGLGTPMVSNLINDSRVILKGYGSIVYLNGTENLTEISASIDAGHNNLEGFNGSTYYFISMYGSYNNYVEFGILANLSGYYYHYIIDDAGVEFNGTFNGGGEANLTILYNNYNIIFKANNSKVNEINGILLNDAGFYKGAIGVLQENSGIYNAYIPHGTFSNLIIKNNSYSLIPYAYYESHVSGLENHGDLGITYNNKNFTAAFSYNITPGYLYKNGYKPEILYNLSYSSTSGLFLYANNGQKTVFYVNGLRLKGNSDKLDPGVYNVNATISGINVSRTIYIPKISIYNINTIPEPVYFNESKYIIDDYYFKYSGNTNNFSIYGINGNNSIIIYSDGYNTIYGHFNSTKTFTLNPKNITITFFVYNANTTVIVNGRNIPGSYGIFKESIRPEHIAVNITSPGFIGKNFTMNLYPSENVFREFLLLPKSSLYKVTGYITNIEFNYALAHVAVYSNGRISGYSSPQGHYIVFLPAGKNTLKFSLEYYKNSTLNINANKNMSNQNVSLAPANINLVYIPFKITYLFPFMFYFLYLSWNQYSGPDFGLYEIFYSTNPNMVGYHDKTIFTQGVDFTVLTNIEPGKTYYIIISAYTAQGAFISTSEVKVTYNLINYGINALIIGGIIAYILIMIKIFFRKRKNEEDWDIFNEFP</sequence>
<evidence type="ECO:0000313" key="4">
    <source>
        <dbReference type="EMBL" id="KQB33724.1"/>
    </source>
</evidence>
<dbReference type="InterPro" id="IPR036852">
    <property type="entry name" value="Peptidase_S8/S53_dom_sf"/>
</dbReference>
<dbReference type="SUPFAM" id="SSF49464">
    <property type="entry name" value="Carboxypeptidase regulatory domain-like"/>
    <property type="match status" value="1"/>
</dbReference>
<keyword evidence="2" id="KW-1133">Transmembrane helix</keyword>
<comment type="caution">
    <text evidence="1">Lacks conserved residue(s) required for the propagation of feature annotation.</text>
</comment>
<dbReference type="InterPro" id="IPR050819">
    <property type="entry name" value="Tripeptidyl-peptidase_I"/>
</dbReference>
<dbReference type="InterPro" id="IPR008969">
    <property type="entry name" value="CarboxyPept-like_regulatory"/>
</dbReference>
<dbReference type="GO" id="GO:0006508">
    <property type="term" value="P:proteolysis"/>
    <property type="evidence" value="ECO:0007669"/>
    <property type="project" value="InterPro"/>
</dbReference>
<dbReference type="RefSeq" id="WP_055041152.1">
    <property type="nucleotide sequence ID" value="NZ_LKBH01000296.1"/>
</dbReference>
<feature type="domain" description="Peptidase S53" evidence="3">
    <location>
        <begin position="123"/>
        <end position="459"/>
    </location>
</feature>
<dbReference type="PROSITE" id="PS51892">
    <property type="entry name" value="SUBTILASE"/>
    <property type="match status" value="1"/>
</dbReference>
<name>A0A0N8VKH3_9ARCH</name>
<dbReference type="SUPFAM" id="SSF52743">
    <property type="entry name" value="Subtilisin-like"/>
    <property type="match status" value="1"/>
</dbReference>
<dbReference type="SUPFAM" id="SSF49265">
    <property type="entry name" value="Fibronectin type III"/>
    <property type="match status" value="1"/>
</dbReference>
<reference evidence="4 5" key="1">
    <citation type="submission" date="2015-09" db="EMBL/GenBank/DDBJ databases">
        <title>Heavy metals and arsenic resistance mechanisms in polyextremophilic archaea of the family Ferroplasmaceae.</title>
        <authorList>
            <person name="Bulaev A.G."/>
            <person name="Kanygina A.V."/>
        </authorList>
    </citation>
    <scope>NUCLEOTIDE SEQUENCE [LARGE SCALE GENOMIC DNA]</scope>
    <source>
        <strain evidence="4 5">BH2</strain>
    </source>
</reference>
<dbReference type="CDD" id="cd04056">
    <property type="entry name" value="Peptidases_S53"/>
    <property type="match status" value="1"/>
</dbReference>
<dbReference type="PROSITE" id="PS51695">
    <property type="entry name" value="SEDOLISIN"/>
    <property type="match status" value="1"/>
</dbReference>
<keyword evidence="2" id="KW-0472">Membrane</keyword>
<accession>A0A0N8VKH3</accession>
<dbReference type="GO" id="GO:0008240">
    <property type="term" value="F:tripeptidyl-peptidase activity"/>
    <property type="evidence" value="ECO:0007669"/>
    <property type="project" value="TreeGrafter"/>
</dbReference>
<dbReference type="EMBL" id="LKBH01000296">
    <property type="protein sequence ID" value="KQB33724.1"/>
    <property type="molecule type" value="Genomic_DNA"/>
</dbReference>
<comment type="similarity">
    <text evidence="1">Belongs to the peptidase S8 family.</text>
</comment>
<protein>
    <recommendedName>
        <fullName evidence="3">Peptidase S53 domain-containing protein</fullName>
    </recommendedName>
</protein>
<dbReference type="PANTHER" id="PTHR14218">
    <property type="entry name" value="PROTEASE S8 TRIPEPTIDYL PEPTIDASE I CLN2"/>
    <property type="match status" value="1"/>
</dbReference>
<evidence type="ECO:0000313" key="5">
    <source>
        <dbReference type="Proteomes" id="UP000050301"/>
    </source>
</evidence>
<dbReference type="InterPro" id="IPR030400">
    <property type="entry name" value="Sedolisin_dom"/>
</dbReference>
<dbReference type="GO" id="GO:0004252">
    <property type="term" value="F:serine-type endopeptidase activity"/>
    <property type="evidence" value="ECO:0007669"/>
    <property type="project" value="InterPro"/>
</dbReference>
<dbReference type="PANTHER" id="PTHR14218:SF15">
    <property type="entry name" value="TRIPEPTIDYL-PEPTIDASE 1"/>
    <property type="match status" value="1"/>
</dbReference>
<dbReference type="InterPro" id="IPR036116">
    <property type="entry name" value="FN3_sf"/>
</dbReference>
<dbReference type="Gene3D" id="3.40.50.200">
    <property type="entry name" value="Peptidase S8/S53 domain"/>
    <property type="match status" value="1"/>
</dbReference>